<dbReference type="SUPFAM" id="SSF55136">
    <property type="entry name" value="Probable bacterial effector-binding domain"/>
    <property type="match status" value="1"/>
</dbReference>
<keyword evidence="6" id="KW-1185">Reference proteome</keyword>
<evidence type="ECO:0000256" key="3">
    <source>
        <dbReference type="ARBA" id="ARBA00023163"/>
    </source>
</evidence>
<dbReference type="PROSITE" id="PS01124">
    <property type="entry name" value="HTH_ARAC_FAMILY_2"/>
    <property type="match status" value="1"/>
</dbReference>
<dbReference type="SUPFAM" id="SSF46689">
    <property type="entry name" value="Homeodomain-like"/>
    <property type="match status" value="1"/>
</dbReference>
<evidence type="ECO:0000313" key="6">
    <source>
        <dbReference type="Proteomes" id="UP001157126"/>
    </source>
</evidence>
<keyword evidence="3" id="KW-0804">Transcription</keyword>
<dbReference type="PANTHER" id="PTHR47504">
    <property type="entry name" value="RIGHT ORIGIN-BINDING PROTEIN"/>
    <property type="match status" value="1"/>
</dbReference>
<dbReference type="SMART" id="SM00342">
    <property type="entry name" value="HTH_ARAC"/>
    <property type="match status" value="1"/>
</dbReference>
<dbReference type="EMBL" id="BSUO01000001">
    <property type="protein sequence ID" value="GMA40501.1"/>
    <property type="molecule type" value="Genomic_DNA"/>
</dbReference>
<dbReference type="InterPro" id="IPR029442">
    <property type="entry name" value="GyrI-like"/>
</dbReference>
<evidence type="ECO:0000313" key="5">
    <source>
        <dbReference type="EMBL" id="GMA40501.1"/>
    </source>
</evidence>
<dbReference type="SMART" id="SM00871">
    <property type="entry name" value="AraC_E_bind"/>
    <property type="match status" value="1"/>
</dbReference>
<gene>
    <name evidence="5" type="ORF">GCM10025883_25460</name>
</gene>
<proteinExistence type="predicted"/>
<keyword evidence="2" id="KW-0238">DNA-binding</keyword>
<organism evidence="5 6">
    <name type="scientific">Mobilicoccus caccae</name>
    <dbReference type="NCBI Taxonomy" id="1859295"/>
    <lineage>
        <taxon>Bacteria</taxon>
        <taxon>Bacillati</taxon>
        <taxon>Actinomycetota</taxon>
        <taxon>Actinomycetes</taxon>
        <taxon>Micrococcales</taxon>
        <taxon>Dermatophilaceae</taxon>
        <taxon>Mobilicoccus</taxon>
    </lineage>
</organism>
<dbReference type="PANTHER" id="PTHR47504:SF5">
    <property type="entry name" value="RIGHT ORIGIN-BINDING PROTEIN"/>
    <property type="match status" value="1"/>
</dbReference>
<comment type="caution">
    <text evidence="5">The sequence shown here is derived from an EMBL/GenBank/DDBJ whole genome shotgun (WGS) entry which is preliminary data.</text>
</comment>
<dbReference type="Pfam" id="PF12833">
    <property type="entry name" value="HTH_18"/>
    <property type="match status" value="1"/>
</dbReference>
<dbReference type="InterPro" id="IPR050959">
    <property type="entry name" value="MarA-like"/>
</dbReference>
<dbReference type="Pfam" id="PF06445">
    <property type="entry name" value="GyrI-like"/>
    <property type="match status" value="1"/>
</dbReference>
<dbReference type="Proteomes" id="UP001157126">
    <property type="component" value="Unassembled WGS sequence"/>
</dbReference>
<dbReference type="InterPro" id="IPR010499">
    <property type="entry name" value="AraC_E-bd"/>
</dbReference>
<dbReference type="Gene3D" id="3.20.80.10">
    <property type="entry name" value="Regulatory factor, effector binding domain"/>
    <property type="match status" value="2"/>
</dbReference>
<dbReference type="InterPro" id="IPR009057">
    <property type="entry name" value="Homeodomain-like_sf"/>
</dbReference>
<evidence type="ECO:0000259" key="4">
    <source>
        <dbReference type="PROSITE" id="PS01124"/>
    </source>
</evidence>
<accession>A0ABQ6ITW4</accession>
<evidence type="ECO:0000256" key="1">
    <source>
        <dbReference type="ARBA" id="ARBA00023015"/>
    </source>
</evidence>
<reference evidence="6" key="1">
    <citation type="journal article" date="2019" name="Int. J. Syst. Evol. Microbiol.">
        <title>The Global Catalogue of Microorganisms (GCM) 10K type strain sequencing project: providing services to taxonomists for standard genome sequencing and annotation.</title>
        <authorList>
            <consortium name="The Broad Institute Genomics Platform"/>
            <consortium name="The Broad Institute Genome Sequencing Center for Infectious Disease"/>
            <person name="Wu L."/>
            <person name="Ma J."/>
        </authorList>
    </citation>
    <scope>NUCLEOTIDE SEQUENCE [LARGE SCALE GENOMIC DNA]</scope>
    <source>
        <strain evidence="6">NBRC 113072</strain>
    </source>
</reference>
<feature type="domain" description="HTH araC/xylS-type" evidence="4">
    <location>
        <begin position="129"/>
        <end position="228"/>
    </location>
</feature>
<sequence>MGEHIGPMSDAVADALGHAAGALETPVATYAPTDDGLDVAVGHATNLSEAPDGAELIDLPTVEAVCGVHLGPMATIQESRQKMHRWIHEAGGRVHKPDPTGSNRRSRVALIPPRAEWETKGATMIGILNRLVDEIEQCLHDHDDLDVDGLAQSSGTTGYHARRMFSSLAGMSVSEYVRRRRMTVAAADVIGGEDLLTIAVRYGYGSTEAFGRAFRAVHGTSHGDVRRDGGPLRSQPLLRFRLTVEGSAPMDARITARPAFRLIGHAARVPLIHEGVNPHIQRHIAALPVSEHDRLKQLSSTEPAGLLQVSADVDPDYAEGSELTYLHGVAVEVATDVPGDLDVIEVGAGEWVVFRTSGPHPAALQEAYAASATEWFPANPWRLCPGPSIVSVLDRAPDFSTATCELWFPIERA</sequence>
<keyword evidence="1" id="KW-0805">Transcription regulation</keyword>
<protein>
    <recommendedName>
        <fullName evidence="4">HTH araC/xylS-type domain-containing protein</fullName>
    </recommendedName>
</protein>
<evidence type="ECO:0000256" key="2">
    <source>
        <dbReference type="ARBA" id="ARBA00023125"/>
    </source>
</evidence>
<dbReference type="InterPro" id="IPR018060">
    <property type="entry name" value="HTH_AraC"/>
</dbReference>
<dbReference type="InterPro" id="IPR011256">
    <property type="entry name" value="Reg_factor_effector_dom_sf"/>
</dbReference>
<name>A0ABQ6ITW4_9MICO</name>
<dbReference type="Gene3D" id="1.10.10.60">
    <property type="entry name" value="Homeodomain-like"/>
    <property type="match status" value="2"/>
</dbReference>